<dbReference type="AlphaFoldDB" id="A0AAD5U0Z6"/>
<accession>A0AAD5U0Z6</accession>
<evidence type="ECO:0000313" key="2">
    <source>
        <dbReference type="Proteomes" id="UP001211065"/>
    </source>
</evidence>
<organism evidence="1 2">
    <name type="scientific">Clydaea vesicula</name>
    <dbReference type="NCBI Taxonomy" id="447962"/>
    <lineage>
        <taxon>Eukaryota</taxon>
        <taxon>Fungi</taxon>
        <taxon>Fungi incertae sedis</taxon>
        <taxon>Chytridiomycota</taxon>
        <taxon>Chytridiomycota incertae sedis</taxon>
        <taxon>Chytridiomycetes</taxon>
        <taxon>Lobulomycetales</taxon>
        <taxon>Lobulomycetaceae</taxon>
        <taxon>Clydaea</taxon>
    </lineage>
</organism>
<comment type="caution">
    <text evidence="1">The sequence shown here is derived from an EMBL/GenBank/DDBJ whole genome shotgun (WGS) entry which is preliminary data.</text>
</comment>
<name>A0AAD5U0Z6_9FUNG</name>
<reference evidence="1" key="1">
    <citation type="submission" date="2020-05" db="EMBL/GenBank/DDBJ databases">
        <title>Phylogenomic resolution of chytrid fungi.</title>
        <authorList>
            <person name="Stajich J.E."/>
            <person name="Amses K."/>
            <person name="Simmons R."/>
            <person name="Seto K."/>
            <person name="Myers J."/>
            <person name="Bonds A."/>
            <person name="Quandt C.A."/>
            <person name="Barry K."/>
            <person name="Liu P."/>
            <person name="Grigoriev I."/>
            <person name="Longcore J.E."/>
            <person name="James T.Y."/>
        </authorList>
    </citation>
    <scope>NUCLEOTIDE SEQUENCE</scope>
    <source>
        <strain evidence="1">JEL0476</strain>
    </source>
</reference>
<proteinExistence type="predicted"/>
<evidence type="ECO:0000313" key="1">
    <source>
        <dbReference type="EMBL" id="KAJ3220841.1"/>
    </source>
</evidence>
<protein>
    <submittedName>
        <fullName evidence="1">Uncharacterized protein</fullName>
    </submittedName>
</protein>
<keyword evidence="2" id="KW-1185">Reference proteome</keyword>
<gene>
    <name evidence="1" type="ORF">HK099_003953</name>
</gene>
<sequence>MFSTNLIALCPVEPIGILKHCPEDPDAKFQEEIFENILKNTQSYVIDVFIAYGCLRSKHPILFQPEFGGSPLCVGIYYLNKAIETLKILPANERYRIEALQSMFGVSCLLFYFGKKNDGLFWLTEVYKAAQHFNFDRPTAVLEDLDLFTVKTEEKVEPTEEEKEALIEKKQRRLLWARTMEILALVTSPLIGTEEEHFYMIDEQQWELIGVKRLVNSAYDVVDLTIEMQLCFLYRRSIRYVQAPIEETILQNDISKIHVALVSWHENIPKSMRTFDSLTDFIDGTRVFPECDWIDNAYNLSSNCWFLLALIKIHSHNNLFNPNQRFKFSENFPVDGTSLDFILVCFRALTSILLITLPKELELKLNSDERPFLYNIAVDILLTVTLHETIQIAVDCLKKGLGWALNLKLRQEVINLHLDRIYLKILKERNNPFSQSSYDMLIPIVETLKRDDINGIEISDGSVEGSINGSSTLGISEVFD</sequence>
<dbReference type="EMBL" id="JADGJW010000269">
    <property type="protein sequence ID" value="KAJ3220841.1"/>
    <property type="molecule type" value="Genomic_DNA"/>
</dbReference>
<dbReference type="Proteomes" id="UP001211065">
    <property type="component" value="Unassembled WGS sequence"/>
</dbReference>